<gene>
    <name evidence="2" type="ORF">EAY07_24225</name>
</gene>
<evidence type="ECO:0000313" key="3">
    <source>
        <dbReference type="Proteomes" id="UP000722957"/>
    </source>
</evidence>
<dbReference type="InterPro" id="IPR009027">
    <property type="entry name" value="Ribosomal_bL9/RNase_H1_N"/>
</dbReference>
<protein>
    <recommendedName>
        <fullName evidence="1">Ribonuclease H1 N-terminal domain-containing protein</fullName>
    </recommendedName>
</protein>
<dbReference type="Gene3D" id="3.40.970.10">
    <property type="entry name" value="Ribonuclease H1, N-terminal domain"/>
    <property type="match status" value="1"/>
</dbReference>
<dbReference type="InterPro" id="IPR011320">
    <property type="entry name" value="RNase_H1_N"/>
</dbReference>
<proteinExistence type="predicted"/>
<dbReference type="Pfam" id="PF01693">
    <property type="entry name" value="Cauli_VI"/>
    <property type="match status" value="1"/>
</dbReference>
<evidence type="ECO:0000313" key="2">
    <source>
        <dbReference type="EMBL" id="MBF4275056.1"/>
    </source>
</evidence>
<dbReference type="AlphaFoldDB" id="A0ABD4KTV0"/>
<organism evidence="2 3">
    <name type="scientific">Vibrio anguillarum</name>
    <name type="common">Listonella anguillarum</name>
    <dbReference type="NCBI Taxonomy" id="55601"/>
    <lineage>
        <taxon>Bacteria</taxon>
        <taxon>Pseudomonadati</taxon>
        <taxon>Pseudomonadota</taxon>
        <taxon>Gammaproteobacteria</taxon>
        <taxon>Vibrionales</taxon>
        <taxon>Vibrionaceae</taxon>
        <taxon>Vibrio</taxon>
    </lineage>
</organism>
<dbReference type="InterPro" id="IPR037056">
    <property type="entry name" value="RNase_H1_N_sf"/>
</dbReference>
<accession>A0ABD4KTV0</accession>
<reference evidence="2 3" key="1">
    <citation type="journal article" date="2021" name="PeerJ">
        <title>Analysis of 44 Vibrio anguillarum genomes reveals high genetic diversity.</title>
        <authorList>
            <person name="Hansen M.J."/>
            <person name="Dalsgaard I."/>
        </authorList>
    </citation>
    <scope>NUCLEOTIDE SEQUENCE [LARGE SCALE GENOMIC DNA]</scope>
    <source>
        <strain evidence="2 3">17-16730-2A</strain>
    </source>
</reference>
<dbReference type="EMBL" id="RDOM01000818">
    <property type="protein sequence ID" value="MBF4275056.1"/>
    <property type="molecule type" value="Genomic_DNA"/>
</dbReference>
<comment type="caution">
    <text evidence="2">The sequence shown here is derived from an EMBL/GenBank/DDBJ whole genome shotgun (WGS) entry which is preliminary data.</text>
</comment>
<feature type="domain" description="Ribonuclease H1 N-terminal" evidence="1">
    <location>
        <begin position="55"/>
        <end position="97"/>
    </location>
</feature>
<sequence length="127" mass="14622">MNSASGEKLVILRLIPCCNRCNLSLPKSLLIVPIPQRRGDIFKLNRELIMAKNNFYAVLYGRRTGVFSSWDEVKKYTHGYGEIHQKGFVTKQEALDYFHANYKAVQAEINAKRSVKFAAMRAKRKNK</sequence>
<dbReference type="Proteomes" id="UP000722957">
    <property type="component" value="Unassembled WGS sequence"/>
</dbReference>
<name>A0ABD4KTV0_VIBAN</name>
<evidence type="ECO:0000259" key="1">
    <source>
        <dbReference type="Pfam" id="PF01693"/>
    </source>
</evidence>
<dbReference type="SUPFAM" id="SSF55658">
    <property type="entry name" value="L9 N-domain-like"/>
    <property type="match status" value="1"/>
</dbReference>